<proteinExistence type="predicted"/>
<accession>A0A2K1IUA8</accession>
<name>A0A2K1IUA8_PHYPA</name>
<protein>
    <submittedName>
        <fullName evidence="2 3">Uncharacterized protein</fullName>
    </submittedName>
</protein>
<dbReference type="InParanoid" id="A0A2K1IUA8"/>
<dbReference type="Gramene" id="Pp3c20_6561V3.1">
    <property type="protein sequence ID" value="PAC:32945267.CDS.1"/>
    <property type="gene ID" value="Pp3c20_6561"/>
</dbReference>
<reference evidence="3" key="3">
    <citation type="submission" date="2020-12" db="UniProtKB">
        <authorList>
            <consortium name="EnsemblPlants"/>
        </authorList>
    </citation>
    <scope>IDENTIFICATION</scope>
</reference>
<dbReference type="Proteomes" id="UP000006727">
    <property type="component" value="Chromosome 20"/>
</dbReference>
<dbReference type="AlphaFoldDB" id="A0A2K1IUA8"/>
<evidence type="ECO:0000313" key="2">
    <source>
        <dbReference type="EMBL" id="PNR32860.1"/>
    </source>
</evidence>
<evidence type="ECO:0000313" key="3">
    <source>
        <dbReference type="EnsemblPlants" id="PAC:32945267.CDS.1"/>
    </source>
</evidence>
<gene>
    <name evidence="2" type="ORF">PHYPA_024802</name>
</gene>
<dbReference type="EMBL" id="ABEU02000020">
    <property type="protein sequence ID" value="PNR32860.1"/>
    <property type="molecule type" value="Genomic_DNA"/>
</dbReference>
<reference evidence="2 4" key="1">
    <citation type="journal article" date="2008" name="Science">
        <title>The Physcomitrella genome reveals evolutionary insights into the conquest of land by plants.</title>
        <authorList>
            <person name="Rensing S."/>
            <person name="Lang D."/>
            <person name="Zimmer A."/>
            <person name="Terry A."/>
            <person name="Salamov A."/>
            <person name="Shapiro H."/>
            <person name="Nishiyama T."/>
            <person name="Perroud P.-F."/>
            <person name="Lindquist E."/>
            <person name="Kamisugi Y."/>
            <person name="Tanahashi T."/>
            <person name="Sakakibara K."/>
            <person name="Fujita T."/>
            <person name="Oishi K."/>
            <person name="Shin-I T."/>
            <person name="Kuroki Y."/>
            <person name="Toyoda A."/>
            <person name="Suzuki Y."/>
            <person name="Hashimoto A."/>
            <person name="Yamaguchi K."/>
            <person name="Sugano A."/>
            <person name="Kohara Y."/>
            <person name="Fujiyama A."/>
            <person name="Anterola A."/>
            <person name="Aoki S."/>
            <person name="Ashton N."/>
            <person name="Barbazuk W.B."/>
            <person name="Barker E."/>
            <person name="Bennetzen J."/>
            <person name="Bezanilla M."/>
            <person name="Blankenship R."/>
            <person name="Cho S.H."/>
            <person name="Dutcher S."/>
            <person name="Estelle M."/>
            <person name="Fawcett J.A."/>
            <person name="Gundlach H."/>
            <person name="Hanada K."/>
            <person name="Heyl A."/>
            <person name="Hicks K.A."/>
            <person name="Hugh J."/>
            <person name="Lohr M."/>
            <person name="Mayer K."/>
            <person name="Melkozernov A."/>
            <person name="Murata T."/>
            <person name="Nelson D."/>
            <person name="Pils B."/>
            <person name="Prigge M."/>
            <person name="Reiss B."/>
            <person name="Renner T."/>
            <person name="Rombauts S."/>
            <person name="Rushton P."/>
            <person name="Sanderfoot A."/>
            <person name="Schween G."/>
            <person name="Shiu S.-H."/>
            <person name="Stueber K."/>
            <person name="Theodoulou F.L."/>
            <person name="Tu H."/>
            <person name="Van de Peer Y."/>
            <person name="Verrier P.J."/>
            <person name="Waters E."/>
            <person name="Wood A."/>
            <person name="Yang L."/>
            <person name="Cove D."/>
            <person name="Cuming A."/>
            <person name="Hasebe M."/>
            <person name="Lucas S."/>
            <person name="Mishler D.B."/>
            <person name="Reski R."/>
            <person name="Grigoriev I."/>
            <person name="Quatrano R.S."/>
            <person name="Boore J.L."/>
        </authorList>
    </citation>
    <scope>NUCLEOTIDE SEQUENCE [LARGE SCALE GENOMIC DNA]</scope>
    <source>
        <strain evidence="3 4">cv. Gransden 2004</strain>
    </source>
</reference>
<organism evidence="2">
    <name type="scientific">Physcomitrium patens</name>
    <name type="common">Spreading-leaved earth moss</name>
    <name type="synonym">Physcomitrella patens</name>
    <dbReference type="NCBI Taxonomy" id="3218"/>
    <lineage>
        <taxon>Eukaryota</taxon>
        <taxon>Viridiplantae</taxon>
        <taxon>Streptophyta</taxon>
        <taxon>Embryophyta</taxon>
        <taxon>Bryophyta</taxon>
        <taxon>Bryophytina</taxon>
        <taxon>Bryopsida</taxon>
        <taxon>Funariidae</taxon>
        <taxon>Funariales</taxon>
        <taxon>Funariaceae</taxon>
        <taxon>Physcomitrium</taxon>
    </lineage>
</organism>
<reference evidence="2 4" key="2">
    <citation type="journal article" date="2018" name="Plant J.">
        <title>The Physcomitrella patens chromosome-scale assembly reveals moss genome structure and evolution.</title>
        <authorList>
            <person name="Lang D."/>
            <person name="Ullrich K.K."/>
            <person name="Murat F."/>
            <person name="Fuchs J."/>
            <person name="Jenkins J."/>
            <person name="Haas F.B."/>
            <person name="Piednoel M."/>
            <person name="Gundlach H."/>
            <person name="Van Bel M."/>
            <person name="Meyberg R."/>
            <person name="Vives C."/>
            <person name="Morata J."/>
            <person name="Symeonidi A."/>
            <person name="Hiss M."/>
            <person name="Muchero W."/>
            <person name="Kamisugi Y."/>
            <person name="Saleh O."/>
            <person name="Blanc G."/>
            <person name="Decker E.L."/>
            <person name="van Gessel N."/>
            <person name="Grimwood J."/>
            <person name="Hayes R.D."/>
            <person name="Graham S.W."/>
            <person name="Gunter L.E."/>
            <person name="McDaniel S.F."/>
            <person name="Hoernstein S.N.W."/>
            <person name="Larsson A."/>
            <person name="Li F.W."/>
            <person name="Perroud P.F."/>
            <person name="Phillips J."/>
            <person name="Ranjan P."/>
            <person name="Rokshar D.S."/>
            <person name="Rothfels C.J."/>
            <person name="Schneider L."/>
            <person name="Shu S."/>
            <person name="Stevenson D.W."/>
            <person name="Thummler F."/>
            <person name="Tillich M."/>
            <person name="Villarreal Aguilar J.C."/>
            <person name="Widiez T."/>
            <person name="Wong G.K."/>
            <person name="Wymore A."/>
            <person name="Zhang Y."/>
            <person name="Zimmer A.D."/>
            <person name="Quatrano R.S."/>
            <person name="Mayer K.F.X."/>
            <person name="Goodstein D."/>
            <person name="Casacuberta J.M."/>
            <person name="Vandepoele K."/>
            <person name="Reski R."/>
            <person name="Cuming A.C."/>
            <person name="Tuskan G.A."/>
            <person name="Maumus F."/>
            <person name="Salse J."/>
            <person name="Schmutz J."/>
            <person name="Rensing S.A."/>
        </authorList>
    </citation>
    <scope>NUCLEOTIDE SEQUENCE [LARGE SCALE GENOMIC DNA]</scope>
    <source>
        <strain evidence="3 4">cv. Gransden 2004</strain>
    </source>
</reference>
<feature type="compositionally biased region" description="Low complexity" evidence="1">
    <location>
        <begin position="145"/>
        <end position="165"/>
    </location>
</feature>
<evidence type="ECO:0000313" key="4">
    <source>
        <dbReference type="Proteomes" id="UP000006727"/>
    </source>
</evidence>
<feature type="region of interest" description="Disordered" evidence="1">
    <location>
        <begin position="108"/>
        <end position="165"/>
    </location>
</feature>
<keyword evidence="4" id="KW-1185">Reference proteome</keyword>
<sequence length="165" mass="17053">MFARMLSLFSAPILPPNRDLSAHPAPLSSSATVPHSSMSMFKSQCSLSSRNMLFSPALAPDSSKLALPPRSPDLAFTHSFALGTPPSPSPLSPSENFLFQLLPAAAPLSLPTSTTPSDSPTAPPVLCTDAPTTSSRATPDPTMPSPSSSRPFMLPSPSTPATAAP</sequence>
<feature type="compositionally biased region" description="Low complexity" evidence="1">
    <location>
        <begin position="108"/>
        <end position="120"/>
    </location>
</feature>
<feature type="region of interest" description="Disordered" evidence="1">
    <location>
        <begin position="76"/>
        <end position="95"/>
    </location>
</feature>
<dbReference type="EnsemblPlants" id="Pp3c20_6561V3.1">
    <property type="protein sequence ID" value="PAC:32945267.CDS.1"/>
    <property type="gene ID" value="Pp3c20_6561"/>
</dbReference>
<evidence type="ECO:0000256" key="1">
    <source>
        <dbReference type="SAM" id="MobiDB-lite"/>
    </source>
</evidence>